<dbReference type="VEuPathDB" id="MicrosporidiaDB:AEWQ_101560"/>
<gene>
    <name evidence="2" type="ORF">ECU10_1610</name>
</gene>
<sequence>MHRFIAEGNRYPMVSLELTKENINAVSLELTKNKKMFDKNVNYVMSFMIKNFPEKSELLSRIKVLGIRSRSTKKIDPESDVMEQIAMNIFAIKELNEGSFIKNMAALFRDPSSFSKAFLTYFYANSSLDVVKTDETLDELIELLLTELGLEKRFEEFMSAIEAAEDSRSVSSQEVEEIHESSDMEGSEQVSAEANWEDSSDTTISLVSLDDSDEIKRIDASISMLFEGRAKKLSLTSLKVCNRVLDAMNLILANNYPGNVDVIPVLMYVSGIDGMVFKQALSVMKTVLKRVEYRDKGRLFEIFCALLEQNSALIKMTLLIEDTCEDRFDWTVFFESVGRNEGIDLGMVDRTRIPSSSFYRFVMSTENPRRYQKIIKTMIRNEADIDLLVDLGEKVSNRQDLRGMKWIGDSINGRLMLLGHGEHHKKQKMSAEEYGN</sequence>
<evidence type="ECO:0000256" key="1">
    <source>
        <dbReference type="SAM" id="MobiDB-lite"/>
    </source>
</evidence>
<reference evidence="2" key="1">
    <citation type="journal article" date="2013" name="Eukaryot. Cell">
        <title>Extremely Reduced Levels of Heterozygosity in the Vertebrate Pathogen Encephalitozoon cuniculi.</title>
        <authorList>
            <person name="Selman M."/>
            <person name="Sak B."/>
            <person name="Kvac M."/>
            <person name="Farinelli L."/>
            <person name="Weiss L.M."/>
            <person name="Corradi N."/>
        </authorList>
    </citation>
    <scope>NUCLEOTIDE SEQUENCE</scope>
</reference>
<dbReference type="VEuPathDB" id="MicrosporidiaDB:ECU10_1610"/>
<dbReference type="EMBL" id="KC513613">
    <property type="protein sequence ID" value="AGE96153.1"/>
    <property type="molecule type" value="Genomic_DNA"/>
</dbReference>
<name>M1K579_ENCCN</name>
<protein>
    <submittedName>
        <fullName evidence="2">Uncharacterized protein</fullName>
    </submittedName>
</protein>
<dbReference type="VEuPathDB" id="MicrosporidiaDB:M970_101560"/>
<accession>M1K579</accession>
<organism evidence="2">
    <name type="scientific">Encephalitozoon cuniculi</name>
    <name type="common">Microsporidian parasite</name>
    <dbReference type="NCBI Taxonomy" id="6035"/>
    <lineage>
        <taxon>Eukaryota</taxon>
        <taxon>Fungi</taxon>
        <taxon>Fungi incertae sedis</taxon>
        <taxon>Microsporidia</taxon>
        <taxon>Unikaryonidae</taxon>
        <taxon>Encephalitozoon</taxon>
    </lineage>
</organism>
<feature type="region of interest" description="Disordered" evidence="1">
    <location>
        <begin position="168"/>
        <end position="198"/>
    </location>
</feature>
<evidence type="ECO:0000313" key="2">
    <source>
        <dbReference type="EMBL" id="AGE96153.1"/>
    </source>
</evidence>
<dbReference type="AlphaFoldDB" id="M1K579"/>
<proteinExistence type="predicted"/>
<dbReference type="VEuPathDB" id="MicrosporidiaDB:AEWD_101560"/>
<dbReference type="VEuPathDB" id="MicrosporidiaDB:AEWR_101560"/>